<proteinExistence type="predicted"/>
<dbReference type="EMBL" id="NBXE01000008">
    <property type="protein sequence ID" value="RFA28886.1"/>
    <property type="molecule type" value="Genomic_DNA"/>
</dbReference>
<dbReference type="AlphaFoldDB" id="A0A3E0WDS8"/>
<feature type="region of interest" description="Disordered" evidence="1">
    <location>
        <begin position="1"/>
        <end position="22"/>
    </location>
</feature>
<protein>
    <submittedName>
        <fullName evidence="2">Uncharacterized protein</fullName>
    </submittedName>
</protein>
<organism evidence="2 3">
    <name type="scientific">Subtercola boreus</name>
    <dbReference type="NCBI Taxonomy" id="120213"/>
    <lineage>
        <taxon>Bacteria</taxon>
        <taxon>Bacillati</taxon>
        <taxon>Actinomycetota</taxon>
        <taxon>Actinomycetes</taxon>
        <taxon>Micrococcales</taxon>
        <taxon>Microbacteriaceae</taxon>
        <taxon>Subtercola</taxon>
    </lineage>
</organism>
<evidence type="ECO:0000313" key="3">
    <source>
        <dbReference type="Proteomes" id="UP000257080"/>
    </source>
</evidence>
<reference evidence="2 3" key="1">
    <citation type="submission" date="2017-04" db="EMBL/GenBank/DDBJ databases">
        <title>Comparative genome analysis of Subtercola boreus.</title>
        <authorList>
            <person name="Cho Y.-J."/>
            <person name="Cho A."/>
            <person name="Kim O.-S."/>
            <person name="Lee J.-I."/>
        </authorList>
    </citation>
    <scope>NUCLEOTIDE SEQUENCE [LARGE SCALE GENOMIC DNA]</scope>
    <source>
        <strain evidence="2 3">P28004</strain>
    </source>
</reference>
<dbReference type="RefSeq" id="WP_116417676.1">
    <property type="nucleotide sequence ID" value="NZ_NBXC01000008.1"/>
</dbReference>
<accession>A0A3E0WDS8</accession>
<dbReference type="OrthoDB" id="9784823at2"/>
<evidence type="ECO:0000256" key="1">
    <source>
        <dbReference type="SAM" id="MobiDB-lite"/>
    </source>
</evidence>
<gene>
    <name evidence="2" type="ORF">B7R25_04040</name>
</gene>
<sequence length="121" mass="12653">MTTAERQTADRSSARTTGAPPRLRISLPGIAALAGVQRPVVSVWRTRASNYSSGARFPLPVAERGGAELFDAHEVAAWLVETGHGNNPNALGDMAAFAMAPEFVPGAATGFDRSVAGAQYE</sequence>
<name>A0A3E0WDS8_9MICO</name>
<dbReference type="Proteomes" id="UP000257080">
    <property type="component" value="Unassembled WGS sequence"/>
</dbReference>
<evidence type="ECO:0000313" key="2">
    <source>
        <dbReference type="EMBL" id="RFA28886.1"/>
    </source>
</evidence>
<comment type="caution">
    <text evidence="2">The sequence shown here is derived from an EMBL/GenBank/DDBJ whole genome shotgun (WGS) entry which is preliminary data.</text>
</comment>